<dbReference type="Gene3D" id="3.30.465.10">
    <property type="match status" value="1"/>
</dbReference>
<dbReference type="PANTHER" id="PTHR42973">
    <property type="entry name" value="BINDING OXIDOREDUCTASE, PUTATIVE (AFU_ORTHOLOGUE AFUA_1G17690)-RELATED"/>
    <property type="match status" value="1"/>
</dbReference>
<protein>
    <recommendedName>
        <fullName evidence="5">FAD-binding PCMH-type domain-containing protein</fullName>
    </recommendedName>
</protein>
<dbReference type="InterPro" id="IPR006094">
    <property type="entry name" value="Oxid_FAD_bind_N"/>
</dbReference>
<name>A0AAN9UZP1_9PEZI</name>
<comment type="similarity">
    <text evidence="1">Belongs to the oxygen-dependent FAD-linked oxidoreductase family.</text>
</comment>
<dbReference type="PANTHER" id="PTHR42973:SF53">
    <property type="entry name" value="FAD-BINDING PCMH-TYPE DOMAIN-CONTAINING PROTEIN-RELATED"/>
    <property type="match status" value="1"/>
</dbReference>
<dbReference type="AlphaFoldDB" id="A0AAN9UZP1"/>
<keyword evidence="7" id="KW-1185">Reference proteome</keyword>
<dbReference type="Pfam" id="PF01565">
    <property type="entry name" value="FAD_binding_4"/>
    <property type="match status" value="1"/>
</dbReference>
<evidence type="ECO:0000313" key="7">
    <source>
        <dbReference type="Proteomes" id="UP001320420"/>
    </source>
</evidence>
<gene>
    <name evidence="6" type="ORF">SLS62_001553</name>
</gene>
<keyword evidence="2" id="KW-0285">Flavoprotein</keyword>
<dbReference type="InterPro" id="IPR050416">
    <property type="entry name" value="FAD-linked_Oxidoreductase"/>
</dbReference>
<organism evidence="6 7">
    <name type="scientific">Diatrype stigma</name>
    <dbReference type="NCBI Taxonomy" id="117547"/>
    <lineage>
        <taxon>Eukaryota</taxon>
        <taxon>Fungi</taxon>
        <taxon>Dikarya</taxon>
        <taxon>Ascomycota</taxon>
        <taxon>Pezizomycotina</taxon>
        <taxon>Sordariomycetes</taxon>
        <taxon>Xylariomycetidae</taxon>
        <taxon>Xylariales</taxon>
        <taxon>Diatrypaceae</taxon>
        <taxon>Diatrype</taxon>
    </lineage>
</organism>
<proteinExistence type="inferred from homology"/>
<reference evidence="6 7" key="1">
    <citation type="submission" date="2024-02" db="EMBL/GenBank/DDBJ databases">
        <title>De novo assembly and annotation of 12 fungi associated with fruit tree decline syndrome in Ontario, Canada.</title>
        <authorList>
            <person name="Sulman M."/>
            <person name="Ellouze W."/>
            <person name="Ilyukhin E."/>
        </authorList>
    </citation>
    <scope>NUCLEOTIDE SEQUENCE [LARGE SCALE GENOMIC DNA]</scope>
    <source>
        <strain evidence="6 7">M11/M66-122</strain>
    </source>
</reference>
<evidence type="ECO:0000313" key="6">
    <source>
        <dbReference type="EMBL" id="KAK7756327.1"/>
    </source>
</evidence>
<comment type="caution">
    <text evidence="6">The sequence shown here is derived from an EMBL/GenBank/DDBJ whole genome shotgun (WGS) entry which is preliminary data.</text>
</comment>
<evidence type="ECO:0000256" key="2">
    <source>
        <dbReference type="ARBA" id="ARBA00022630"/>
    </source>
</evidence>
<keyword evidence="3" id="KW-0274">FAD</keyword>
<dbReference type="EMBL" id="JAKJXP020000007">
    <property type="protein sequence ID" value="KAK7756327.1"/>
    <property type="molecule type" value="Genomic_DNA"/>
</dbReference>
<evidence type="ECO:0000256" key="4">
    <source>
        <dbReference type="ARBA" id="ARBA00023002"/>
    </source>
</evidence>
<dbReference type="InterPro" id="IPR016169">
    <property type="entry name" value="FAD-bd_PCMH_sub2"/>
</dbReference>
<evidence type="ECO:0000256" key="1">
    <source>
        <dbReference type="ARBA" id="ARBA00005466"/>
    </source>
</evidence>
<dbReference type="SUPFAM" id="SSF56176">
    <property type="entry name" value="FAD-binding/transporter-associated domain-like"/>
    <property type="match status" value="1"/>
</dbReference>
<keyword evidence="4" id="KW-0560">Oxidoreductase</keyword>
<dbReference type="GO" id="GO:0016491">
    <property type="term" value="F:oxidoreductase activity"/>
    <property type="evidence" value="ECO:0007669"/>
    <property type="project" value="UniProtKB-KW"/>
</dbReference>
<evidence type="ECO:0000259" key="5">
    <source>
        <dbReference type="PROSITE" id="PS51387"/>
    </source>
</evidence>
<evidence type="ECO:0000256" key="3">
    <source>
        <dbReference type="ARBA" id="ARBA00022827"/>
    </source>
</evidence>
<sequence length="482" mass="51758">MSKPCPQVESLVAAGLQSRILLPDDEKYTERVDSYWCNSAKLRPAAIVQPSSALEVATAVKALAGAGQLFAVRAGGHTNFAGSNNIDGSGVTIDLGLLNTTRYDAATQTAHVEPAAKWKNVYPELEKHGRVVIGGREAEVGVGGFLLGGGNTFYTARYGWACDNVLAFEVVLADGSIVTADATGEHADLFRVLKGGSNNFGIVTRFTLRTIPSSPFWGGYAVRPIDVVAESAKAIEDFTANVVNDPDSALNYTICRAPRLGGDAAVTILTNVAGVESPAAFQSFLKMPEVMNNLKPTSIDEVLPYTSLPTGYYNIWYALAFKNDASIIAKACELHTRLANEVQAQVPDGDYSTHISFQPIPRAVAQQSVAAGGNVLGLEDYPHDVILFQANASVRTNELAGWARPRVRAVVEDLQAFAETMDGGEGACRWIYLNYASPDQDVLRSYGPENVRRMRDAAAKYDPDGVFQRLCPGGFKISAVKD</sequence>
<dbReference type="PROSITE" id="PS51387">
    <property type="entry name" value="FAD_PCMH"/>
    <property type="match status" value="1"/>
</dbReference>
<dbReference type="InterPro" id="IPR036318">
    <property type="entry name" value="FAD-bd_PCMH-like_sf"/>
</dbReference>
<feature type="domain" description="FAD-binding PCMH-type" evidence="5">
    <location>
        <begin position="40"/>
        <end position="213"/>
    </location>
</feature>
<dbReference type="Proteomes" id="UP001320420">
    <property type="component" value="Unassembled WGS sequence"/>
</dbReference>
<dbReference type="GO" id="GO:0071949">
    <property type="term" value="F:FAD binding"/>
    <property type="evidence" value="ECO:0007669"/>
    <property type="project" value="InterPro"/>
</dbReference>
<accession>A0AAN9UZP1</accession>
<dbReference type="InterPro" id="IPR016166">
    <property type="entry name" value="FAD-bd_PCMH"/>
</dbReference>